<dbReference type="PROSITE" id="PS51186">
    <property type="entry name" value="GNAT"/>
    <property type="match status" value="1"/>
</dbReference>
<dbReference type="Pfam" id="PF13302">
    <property type="entry name" value="Acetyltransf_3"/>
    <property type="match status" value="1"/>
</dbReference>
<evidence type="ECO:0000313" key="2">
    <source>
        <dbReference type="EMBL" id="MCL1045590.1"/>
    </source>
</evidence>
<accession>A0ABT0KQE4</accession>
<dbReference type="PANTHER" id="PTHR43328:SF1">
    <property type="entry name" value="N-ACETYLTRANSFERASE DOMAIN-CONTAINING PROTEIN"/>
    <property type="match status" value="1"/>
</dbReference>
<evidence type="ECO:0000313" key="3">
    <source>
        <dbReference type="Proteomes" id="UP001202134"/>
    </source>
</evidence>
<protein>
    <submittedName>
        <fullName evidence="2">GNAT family N-acetyltransferase</fullName>
    </submittedName>
</protein>
<keyword evidence="3" id="KW-1185">Reference proteome</keyword>
<evidence type="ECO:0000259" key="1">
    <source>
        <dbReference type="PROSITE" id="PS51186"/>
    </source>
</evidence>
<dbReference type="PANTHER" id="PTHR43328">
    <property type="entry name" value="ACETYLTRANSFERASE-RELATED"/>
    <property type="match status" value="1"/>
</dbReference>
<reference evidence="2 3" key="1">
    <citation type="submission" date="2022-01" db="EMBL/GenBank/DDBJ databases">
        <title>Whole genome-based taxonomy of the Shewanellaceae.</title>
        <authorList>
            <person name="Martin-Rodriguez A.J."/>
        </authorList>
    </citation>
    <scope>NUCLEOTIDE SEQUENCE [LARGE SCALE GENOMIC DNA]</scope>
    <source>
        <strain evidence="2 3">DSM 24955</strain>
    </source>
</reference>
<dbReference type="Gene3D" id="3.40.630.30">
    <property type="match status" value="1"/>
</dbReference>
<dbReference type="SUPFAM" id="SSF55729">
    <property type="entry name" value="Acyl-CoA N-acyltransferases (Nat)"/>
    <property type="match status" value="1"/>
</dbReference>
<comment type="caution">
    <text evidence="2">The sequence shown here is derived from an EMBL/GenBank/DDBJ whole genome shotgun (WGS) entry which is preliminary data.</text>
</comment>
<organism evidence="2 3">
    <name type="scientific">Shewanella electrodiphila</name>
    <dbReference type="NCBI Taxonomy" id="934143"/>
    <lineage>
        <taxon>Bacteria</taxon>
        <taxon>Pseudomonadati</taxon>
        <taxon>Pseudomonadota</taxon>
        <taxon>Gammaproteobacteria</taxon>
        <taxon>Alteromonadales</taxon>
        <taxon>Shewanellaceae</taxon>
        <taxon>Shewanella</taxon>
    </lineage>
</organism>
<name>A0ABT0KQE4_9GAMM</name>
<dbReference type="InterPro" id="IPR000182">
    <property type="entry name" value="GNAT_dom"/>
</dbReference>
<dbReference type="InterPro" id="IPR016181">
    <property type="entry name" value="Acyl_CoA_acyltransferase"/>
</dbReference>
<feature type="domain" description="N-acetyltransferase" evidence="1">
    <location>
        <begin position="3"/>
        <end position="161"/>
    </location>
</feature>
<proteinExistence type="predicted"/>
<dbReference type="RefSeq" id="WP_248955593.1">
    <property type="nucleotide sequence ID" value="NZ_JAKIKU010000004.1"/>
</dbReference>
<dbReference type="EMBL" id="JAKIKU010000004">
    <property type="protein sequence ID" value="MCL1045590.1"/>
    <property type="molecule type" value="Genomic_DNA"/>
</dbReference>
<sequence>MLIQLRDLTEADLEALYQFQDDPVANQMADFPARDRDSFFEHWRTNVLGREDVFAQGIIADDVLVGSVLLWSMNAASAHPDWFLGYWLGREFWGKGIASQAVSIFVKSHSKRPIIAEVASENKGSIRILEKLDFEHCGAVEESEHFSQNSQNPLLEMKLSN</sequence>
<gene>
    <name evidence="2" type="ORF">L2737_09655</name>
</gene>
<dbReference type="Proteomes" id="UP001202134">
    <property type="component" value="Unassembled WGS sequence"/>
</dbReference>